<comment type="caution">
    <text evidence="2">The sequence shown here is derived from an EMBL/GenBank/DDBJ whole genome shotgun (WGS) entry which is preliminary data.</text>
</comment>
<protein>
    <recommendedName>
        <fullName evidence="4">Peptidase inhibitor family I36</fullName>
    </recommendedName>
</protein>
<keyword evidence="1" id="KW-0732">Signal</keyword>
<evidence type="ECO:0000313" key="3">
    <source>
        <dbReference type="Proteomes" id="UP001165042"/>
    </source>
</evidence>
<evidence type="ECO:0000256" key="1">
    <source>
        <dbReference type="SAM" id="SignalP"/>
    </source>
</evidence>
<dbReference type="Proteomes" id="UP001165042">
    <property type="component" value="Unassembled WGS sequence"/>
</dbReference>
<reference evidence="2" key="1">
    <citation type="submission" date="2023-02" db="EMBL/GenBank/DDBJ databases">
        <title>Actinokineospora globicatena NBRC 15670.</title>
        <authorList>
            <person name="Ichikawa N."/>
            <person name="Sato H."/>
            <person name="Tonouchi N."/>
        </authorList>
    </citation>
    <scope>NUCLEOTIDE SEQUENCE</scope>
    <source>
        <strain evidence="2">NBRC 15670</strain>
    </source>
</reference>
<evidence type="ECO:0000313" key="2">
    <source>
        <dbReference type="EMBL" id="GLW89635.1"/>
    </source>
</evidence>
<evidence type="ECO:0008006" key="4">
    <source>
        <dbReference type="Google" id="ProtNLM"/>
    </source>
</evidence>
<feature type="chain" id="PRO_5040880694" description="Peptidase inhibitor family I36" evidence="1">
    <location>
        <begin position="20"/>
        <end position="119"/>
    </location>
</feature>
<keyword evidence="3" id="KW-1185">Reference proteome</keyword>
<gene>
    <name evidence="2" type="ORF">Aglo03_04510</name>
</gene>
<name>A0A9W6QJ49_9PSEU</name>
<dbReference type="EMBL" id="BSSD01000001">
    <property type="protein sequence ID" value="GLW89635.1"/>
    <property type="molecule type" value="Genomic_DNA"/>
</dbReference>
<sequence>MLGLTIGALMLVAPMTAQADVPRVGIGVLGGCAPDEWYACGKLGNSSAIRVKYTLDWGNKEGAAGWVYPGQMRGGHGVDVDGFYVGSCGLYTDYGYLPANSGWHKIFDYTYIDVYGSWC</sequence>
<dbReference type="AlphaFoldDB" id="A0A9W6QJ49"/>
<accession>A0A9W6QJ49</accession>
<organism evidence="2 3">
    <name type="scientific">Actinokineospora globicatena</name>
    <dbReference type="NCBI Taxonomy" id="103729"/>
    <lineage>
        <taxon>Bacteria</taxon>
        <taxon>Bacillati</taxon>
        <taxon>Actinomycetota</taxon>
        <taxon>Actinomycetes</taxon>
        <taxon>Pseudonocardiales</taxon>
        <taxon>Pseudonocardiaceae</taxon>
        <taxon>Actinokineospora</taxon>
    </lineage>
</organism>
<proteinExistence type="predicted"/>
<feature type="signal peptide" evidence="1">
    <location>
        <begin position="1"/>
        <end position="19"/>
    </location>
</feature>